<keyword evidence="3" id="KW-0150">Chloroplast</keyword>
<organism evidence="10">
    <name type="scientific">Picocystis salinarum</name>
    <dbReference type="NCBI Taxonomy" id="88271"/>
    <lineage>
        <taxon>Eukaryota</taxon>
        <taxon>Viridiplantae</taxon>
        <taxon>Chlorophyta</taxon>
        <taxon>Picocystophyceae</taxon>
        <taxon>Picocystales</taxon>
        <taxon>Picocystaceae</taxon>
        <taxon>Picocystis</taxon>
    </lineage>
</organism>
<dbReference type="Pfam" id="PF21156">
    <property type="entry name" value="ISOA1-3_C"/>
    <property type="match status" value="1"/>
</dbReference>
<dbReference type="AlphaFoldDB" id="A0A7S3UCP1"/>
<dbReference type="Gene3D" id="2.60.40.1180">
    <property type="entry name" value="Golgi alpha-mannosidase II"/>
    <property type="match status" value="1"/>
</dbReference>
<dbReference type="SMART" id="SM00642">
    <property type="entry name" value="Aamy"/>
    <property type="match status" value="1"/>
</dbReference>
<dbReference type="SUPFAM" id="SSF81296">
    <property type="entry name" value="E set domains"/>
    <property type="match status" value="1"/>
</dbReference>
<evidence type="ECO:0000256" key="4">
    <source>
        <dbReference type="ARBA" id="ARBA00022640"/>
    </source>
</evidence>
<dbReference type="SUPFAM" id="SSF51011">
    <property type="entry name" value="Glycosyl hydrolase domain"/>
    <property type="match status" value="1"/>
</dbReference>
<reference evidence="10" key="1">
    <citation type="submission" date="2021-01" db="EMBL/GenBank/DDBJ databases">
        <authorList>
            <person name="Corre E."/>
            <person name="Pelletier E."/>
            <person name="Niang G."/>
            <person name="Scheremetjew M."/>
            <person name="Finn R."/>
            <person name="Kale V."/>
            <person name="Holt S."/>
            <person name="Cochrane G."/>
            <person name="Meng A."/>
            <person name="Brown T."/>
            <person name="Cohen L."/>
        </authorList>
    </citation>
    <scope>NUCLEOTIDE SEQUENCE</scope>
    <source>
        <strain evidence="10">CCMP1897</strain>
    </source>
</reference>
<dbReference type="SUPFAM" id="SSF51445">
    <property type="entry name" value="(Trans)glycosidases"/>
    <property type="match status" value="1"/>
</dbReference>
<evidence type="ECO:0000259" key="9">
    <source>
        <dbReference type="SMART" id="SM00642"/>
    </source>
</evidence>
<dbReference type="EMBL" id="HBIS01004325">
    <property type="protein sequence ID" value="CAE0610105.1"/>
    <property type="molecule type" value="Transcribed_RNA"/>
</dbReference>
<feature type="domain" description="Glycosyl hydrolase family 13 catalytic" evidence="9">
    <location>
        <begin position="351"/>
        <end position="738"/>
    </location>
</feature>
<name>A0A7S3UCP1_9CHLO</name>
<evidence type="ECO:0000256" key="6">
    <source>
        <dbReference type="ARBA" id="ARBA00022946"/>
    </source>
</evidence>
<sequence length="871" mass="94564">MATMKTARFRPPIGRPKPRGVPSRNPCDVWAASTASKSHGGAIGRASTGVQQARFLAEDGGHVHSRVNKQGNAYVVDMSYVGKEGADDVQIHWGIYRRSPDEWIGVEDVAPEGSSFEGGQGATRTPMQRQKDGMWNVTTRVPVELAPITISFVIIRDGKFIAANSGHNFCAPIGIRRGSPAPLGVSLASKGPAQDKTYAVNFALYSESATGVRVCLGRQGKDGKMLEVAFDPLLNKTGRIWHMTLEGLKKPHTLNYGFRVSGDLSWKHGGRFDPAAVLLDPYCKLLAPRPHVGRGVLSEDESFESHPMGSLSQIFDDDFDWEADCRPDIPLEGLVIYEMNLEEFTAHSSNGFADEAISGTFPGVIEKADYLESIGINAILLEPICGRAKGASLGDPPLALFAPDGRFAASEKHGELPKPHDVSRQLKRMVKELHKRGIEVLLQVEFGPTPEGTDSAPKTLGLRGIDAKTYYLQGQDGDLVVLENASALSCNSPAARQLILDCLRHWVLEYRVDGFCFRHAEALTRGHPHGAPDPRPPIVEEIAFDPLLSGVKLFADPWNRSGLPELAGKNLFPHWKQYSEFSPSFSSDAREFTRGAAGSASKFAHALCGTADIFSDGRRPAHCLNAIARYIGVPLADVVSYAQTETEEVTWNNGVEGAAADGTLLARRLSQVKMMFLVLFLSQGVPVIAMGDETGQTRRGSSRALKRASFRWETLGGGDAGKSGKDLQRFVQQAILFRRKHLQLLQPEEFPLEPAIKWHSPDPDHPPNWEGDACSWPEGPESGSFGSFLAFSILATDEHDLYVAFNCTTHMVEARPPLTTSPGSVWRRIADTSLPSPKDITLDGEVLQSGAAVHLAPSSALVLEASPAGAP</sequence>
<accession>A0A7S3UCP1</accession>
<dbReference type="GO" id="GO:0005975">
    <property type="term" value="P:carbohydrate metabolic process"/>
    <property type="evidence" value="ECO:0007669"/>
    <property type="project" value="InterPro"/>
</dbReference>
<protein>
    <recommendedName>
        <fullName evidence="9">Glycosyl hydrolase family 13 catalytic domain-containing protein</fullName>
    </recommendedName>
</protein>
<feature type="region of interest" description="Disordered" evidence="8">
    <location>
        <begin position="1"/>
        <end position="25"/>
    </location>
</feature>
<keyword evidence="7" id="KW-0119">Carbohydrate metabolism</keyword>
<dbReference type="InterPro" id="IPR006047">
    <property type="entry name" value="GH13_cat_dom"/>
</dbReference>
<gene>
    <name evidence="10" type="ORF">PSAL00342_LOCUS3928</name>
</gene>
<dbReference type="InterPro" id="IPR013780">
    <property type="entry name" value="Glyco_hydro_b"/>
</dbReference>
<dbReference type="InterPro" id="IPR048650">
    <property type="entry name" value="ISOA1-3-like_C"/>
</dbReference>
<dbReference type="GO" id="GO:0046872">
    <property type="term" value="F:metal ion binding"/>
    <property type="evidence" value="ECO:0007669"/>
    <property type="project" value="UniProtKB-KW"/>
</dbReference>
<dbReference type="PANTHER" id="PTHR43002">
    <property type="entry name" value="GLYCOGEN DEBRANCHING ENZYME"/>
    <property type="match status" value="1"/>
</dbReference>
<evidence type="ECO:0000256" key="1">
    <source>
        <dbReference type="ARBA" id="ARBA00004229"/>
    </source>
</evidence>
<evidence type="ECO:0000256" key="8">
    <source>
        <dbReference type="SAM" id="MobiDB-lite"/>
    </source>
</evidence>
<dbReference type="InterPro" id="IPR017853">
    <property type="entry name" value="GH"/>
</dbReference>
<evidence type="ECO:0000256" key="3">
    <source>
        <dbReference type="ARBA" id="ARBA00022528"/>
    </source>
</evidence>
<dbReference type="Gene3D" id="3.20.20.80">
    <property type="entry name" value="Glycosidases"/>
    <property type="match status" value="1"/>
</dbReference>
<keyword evidence="4" id="KW-0934">Plastid</keyword>
<dbReference type="GO" id="GO:0019156">
    <property type="term" value="F:isoamylase activity"/>
    <property type="evidence" value="ECO:0007669"/>
    <property type="project" value="UniProtKB-ARBA"/>
</dbReference>
<dbReference type="CDD" id="cd02856">
    <property type="entry name" value="E_set_GDE_Isoamylase_N"/>
    <property type="match status" value="1"/>
</dbReference>
<comment type="similarity">
    <text evidence="2">Belongs to the glycosyl hydrolase 13 family.</text>
</comment>
<dbReference type="Pfam" id="PF23166">
    <property type="entry name" value="Ig_N_CWD1"/>
    <property type="match status" value="1"/>
</dbReference>
<dbReference type="Gene3D" id="2.60.40.10">
    <property type="entry name" value="Immunoglobulins"/>
    <property type="match status" value="1"/>
</dbReference>
<evidence type="ECO:0000256" key="7">
    <source>
        <dbReference type="ARBA" id="ARBA00023277"/>
    </source>
</evidence>
<proteinExistence type="inferred from homology"/>
<dbReference type="InterPro" id="IPR044505">
    <property type="entry name" value="GlgX_Isoamylase_N_E_set"/>
</dbReference>
<comment type="subcellular location">
    <subcellularLocation>
        <location evidence="1">Plastid</location>
        <location evidence="1">Chloroplast</location>
    </subcellularLocation>
</comment>
<evidence type="ECO:0000256" key="5">
    <source>
        <dbReference type="ARBA" id="ARBA00022723"/>
    </source>
</evidence>
<dbReference type="Pfam" id="PF02922">
    <property type="entry name" value="CBM_48"/>
    <property type="match status" value="1"/>
</dbReference>
<evidence type="ECO:0000256" key="2">
    <source>
        <dbReference type="ARBA" id="ARBA00008061"/>
    </source>
</evidence>
<dbReference type="InterPro" id="IPR004193">
    <property type="entry name" value="Glyco_hydro_13_N"/>
</dbReference>
<keyword evidence="6" id="KW-0809">Transit peptide</keyword>
<dbReference type="InterPro" id="IPR056301">
    <property type="entry name" value="GWD-like_N_Ig"/>
</dbReference>
<keyword evidence="5" id="KW-0479">Metal-binding</keyword>
<dbReference type="InterPro" id="IPR013783">
    <property type="entry name" value="Ig-like_fold"/>
</dbReference>
<evidence type="ECO:0000313" key="10">
    <source>
        <dbReference type="EMBL" id="CAE0610105.1"/>
    </source>
</evidence>
<dbReference type="GO" id="GO:0009507">
    <property type="term" value="C:chloroplast"/>
    <property type="evidence" value="ECO:0007669"/>
    <property type="project" value="UniProtKB-SubCell"/>
</dbReference>
<dbReference type="InterPro" id="IPR014756">
    <property type="entry name" value="Ig_E-set"/>
</dbReference>